<dbReference type="Proteomes" id="UP000001693">
    <property type="component" value="Chromosome"/>
</dbReference>
<keyword evidence="2" id="KW-1185">Reference proteome</keyword>
<evidence type="ECO:0000313" key="2">
    <source>
        <dbReference type="Proteomes" id="UP000001693"/>
    </source>
</evidence>
<gene>
    <name evidence="1" type="ordered locus">Lcho_2233</name>
</gene>
<dbReference type="RefSeq" id="WP_012347259.1">
    <property type="nucleotide sequence ID" value="NC_010524.1"/>
</dbReference>
<dbReference type="KEGG" id="lch:Lcho_2233"/>
<organism evidence="1 2">
    <name type="scientific">Leptothrix cholodnii (strain ATCC 51168 / LMG 8142 / SP-6)</name>
    <name type="common">Leptothrix discophora (strain SP-6)</name>
    <dbReference type="NCBI Taxonomy" id="395495"/>
    <lineage>
        <taxon>Bacteria</taxon>
        <taxon>Pseudomonadati</taxon>
        <taxon>Pseudomonadota</taxon>
        <taxon>Betaproteobacteria</taxon>
        <taxon>Burkholderiales</taxon>
        <taxon>Sphaerotilaceae</taxon>
        <taxon>Leptothrix</taxon>
    </lineage>
</organism>
<proteinExistence type="predicted"/>
<dbReference type="eggNOG" id="ENOG50312PK">
    <property type="taxonomic scope" value="Bacteria"/>
</dbReference>
<evidence type="ECO:0000313" key="1">
    <source>
        <dbReference type="EMBL" id="ACB34499.1"/>
    </source>
</evidence>
<reference evidence="1 2" key="1">
    <citation type="submission" date="2008-03" db="EMBL/GenBank/DDBJ databases">
        <title>Complete sequence of Leptothrix cholodnii SP-6.</title>
        <authorList>
            <consortium name="US DOE Joint Genome Institute"/>
            <person name="Copeland A."/>
            <person name="Lucas S."/>
            <person name="Lapidus A."/>
            <person name="Glavina del Rio T."/>
            <person name="Dalin E."/>
            <person name="Tice H."/>
            <person name="Bruce D."/>
            <person name="Goodwin L."/>
            <person name="Pitluck S."/>
            <person name="Chertkov O."/>
            <person name="Brettin T."/>
            <person name="Detter J.C."/>
            <person name="Han C."/>
            <person name="Kuske C.R."/>
            <person name="Schmutz J."/>
            <person name="Larimer F."/>
            <person name="Land M."/>
            <person name="Hauser L."/>
            <person name="Kyrpides N."/>
            <person name="Lykidis A."/>
            <person name="Emerson D."/>
            <person name="Richardson P."/>
        </authorList>
    </citation>
    <scope>NUCLEOTIDE SEQUENCE [LARGE SCALE GENOMIC DNA]</scope>
    <source>
        <strain evidence="2">ATCC 51168 / LMG 8142 / SP-6</strain>
    </source>
</reference>
<sequence precursor="true">MTRALTSPFAAALAGAHVTAFPLIELGFASGTDYVCGLAHDVTWSGNTYSAAQGLISIEALEETAASAQGLRILLAGAPGANVALALQEKVQGRPVTVRLAVLDAAGALQVDTNVWQGLMDTMQIDDNASNCVVSITAEHMLAVWDRPRPARYTDAAQQALYPGDRGLEYVAAVAEAQIVWPGKEFFAA</sequence>
<name>B1Y3H1_LEPCP</name>
<dbReference type="AlphaFoldDB" id="B1Y3H1"/>
<accession>B1Y3H1</accession>
<dbReference type="HOGENOM" id="CLU_112314_0_0_4"/>
<protein>
    <submittedName>
        <fullName evidence="1">Uncharacterized protein</fullName>
    </submittedName>
</protein>
<dbReference type="STRING" id="395495.Lcho_2233"/>
<dbReference type="EMBL" id="CP001013">
    <property type="protein sequence ID" value="ACB34499.1"/>
    <property type="molecule type" value="Genomic_DNA"/>
</dbReference>
<dbReference type="OrthoDB" id="6593316at2"/>